<evidence type="ECO:0000256" key="1">
    <source>
        <dbReference type="ARBA" id="ARBA00023125"/>
    </source>
</evidence>
<dbReference type="InterPro" id="IPR001647">
    <property type="entry name" value="HTH_TetR"/>
</dbReference>
<dbReference type="Gene3D" id="1.10.357.10">
    <property type="entry name" value="Tetracycline Repressor, domain 2"/>
    <property type="match status" value="1"/>
</dbReference>
<dbReference type="PROSITE" id="PS50977">
    <property type="entry name" value="HTH_TETR_2"/>
    <property type="match status" value="1"/>
</dbReference>
<feature type="domain" description="HTH tetR-type" evidence="3">
    <location>
        <begin position="14"/>
        <end position="74"/>
    </location>
</feature>
<keyword evidence="1 2" id="KW-0238">DNA-binding</keyword>
<feature type="DNA-binding region" description="H-T-H motif" evidence="2">
    <location>
        <begin position="37"/>
        <end position="56"/>
    </location>
</feature>
<dbReference type="PRINTS" id="PR00455">
    <property type="entry name" value="HTHTETR"/>
</dbReference>
<dbReference type="Pfam" id="PF00440">
    <property type="entry name" value="TetR_N"/>
    <property type="match status" value="1"/>
</dbReference>
<dbReference type="EMBL" id="JAVREM010000007">
    <property type="protein sequence ID" value="MDT0318665.1"/>
    <property type="molecule type" value="Genomic_DNA"/>
</dbReference>
<evidence type="ECO:0000256" key="2">
    <source>
        <dbReference type="PROSITE-ProRule" id="PRU00335"/>
    </source>
</evidence>
<organism evidence="4 5">
    <name type="scientific">Streptomyces millisiae</name>
    <dbReference type="NCBI Taxonomy" id="3075542"/>
    <lineage>
        <taxon>Bacteria</taxon>
        <taxon>Bacillati</taxon>
        <taxon>Actinomycetota</taxon>
        <taxon>Actinomycetes</taxon>
        <taxon>Kitasatosporales</taxon>
        <taxon>Streptomycetaceae</taxon>
        <taxon>Streptomyces</taxon>
    </lineage>
</organism>
<dbReference type="SUPFAM" id="SSF46689">
    <property type="entry name" value="Homeodomain-like"/>
    <property type="match status" value="1"/>
</dbReference>
<comment type="caution">
    <text evidence="4">The sequence shown here is derived from an EMBL/GenBank/DDBJ whole genome shotgun (WGS) entry which is preliminary data.</text>
</comment>
<dbReference type="InterPro" id="IPR009057">
    <property type="entry name" value="Homeodomain-like_sf"/>
</dbReference>
<dbReference type="PANTHER" id="PTHR30055:SF209">
    <property type="entry name" value="POSSIBLE TRANSCRIPTIONAL REGULATORY PROTEIN (PROBABLY TETR-FAMILY)"/>
    <property type="match status" value="1"/>
</dbReference>
<evidence type="ECO:0000313" key="4">
    <source>
        <dbReference type="EMBL" id="MDT0318665.1"/>
    </source>
</evidence>
<dbReference type="PANTHER" id="PTHR30055">
    <property type="entry name" value="HTH-TYPE TRANSCRIPTIONAL REGULATOR RUTR"/>
    <property type="match status" value="1"/>
</dbReference>
<reference evidence="5" key="1">
    <citation type="submission" date="2023-07" db="EMBL/GenBank/DDBJ databases">
        <title>30 novel species of actinomycetes from the DSMZ collection.</title>
        <authorList>
            <person name="Nouioui I."/>
        </authorList>
    </citation>
    <scope>NUCLEOTIDE SEQUENCE [LARGE SCALE GENOMIC DNA]</scope>
    <source>
        <strain evidence="5">DSM 44918</strain>
    </source>
</reference>
<protein>
    <submittedName>
        <fullName evidence="4">Helix-turn-helix domain-containing protein</fullName>
    </submittedName>
</protein>
<dbReference type="InterPro" id="IPR050109">
    <property type="entry name" value="HTH-type_TetR-like_transc_reg"/>
</dbReference>
<accession>A0ABU2LMD0</accession>
<sequence length="208" mass="23290">MTRPIDVPRNARGRRTRSAILAAARALLEESGLEALTMTAVAERVGVSRRGIYLHFASRTELVTALFDHVAGEEGLHASVDRVWRAPDAVAGLDEWARHLARYHPRVLAVDEAVRRVRAHDPDAARHYARAAASQLAHCRRLAEWLAAERRLAEPWTVETAADMMRSLVSSDLVSALLDERGWSREELGDRLALLHRRTFARPRDLSG</sequence>
<evidence type="ECO:0000313" key="5">
    <source>
        <dbReference type="Proteomes" id="UP001183420"/>
    </source>
</evidence>
<dbReference type="RefSeq" id="WP_311597474.1">
    <property type="nucleotide sequence ID" value="NZ_JAVREM010000007.1"/>
</dbReference>
<dbReference type="Proteomes" id="UP001183420">
    <property type="component" value="Unassembled WGS sequence"/>
</dbReference>
<proteinExistence type="predicted"/>
<gene>
    <name evidence="4" type="ORF">RNC47_09985</name>
</gene>
<keyword evidence="5" id="KW-1185">Reference proteome</keyword>
<name>A0ABU2LMD0_9ACTN</name>
<evidence type="ECO:0000259" key="3">
    <source>
        <dbReference type="PROSITE" id="PS50977"/>
    </source>
</evidence>